<dbReference type="Gene3D" id="3.30.720.110">
    <property type="match status" value="1"/>
</dbReference>
<dbReference type="PIRSF" id="PIRSF039020">
    <property type="entry name" value="EhpR"/>
    <property type="match status" value="1"/>
</dbReference>
<dbReference type="AlphaFoldDB" id="A0A6A7Y2H2"/>
<organism evidence="2 3">
    <name type="scientific">Segnochrobactrum spirostomi</name>
    <dbReference type="NCBI Taxonomy" id="2608987"/>
    <lineage>
        <taxon>Bacteria</taxon>
        <taxon>Pseudomonadati</taxon>
        <taxon>Pseudomonadota</taxon>
        <taxon>Alphaproteobacteria</taxon>
        <taxon>Hyphomicrobiales</taxon>
        <taxon>Segnochrobactraceae</taxon>
        <taxon>Segnochrobactrum</taxon>
    </lineage>
</organism>
<reference evidence="2 3" key="1">
    <citation type="submission" date="2019-09" db="EMBL/GenBank/DDBJ databases">
        <title>Segnochrobactrum spirostomi gen. nov., sp. nov., isolated from the ciliate Spirostomum cf. yagiui and description of a novel family, Segnochrobactraceae fam. nov. within the order Rhizobiales of the class Alphaproteobacteria.</title>
        <authorList>
            <person name="Akter S."/>
            <person name="Shazib S.U.A."/>
            <person name="Shin M.K."/>
        </authorList>
    </citation>
    <scope>NUCLEOTIDE SEQUENCE [LARGE SCALE GENOMIC DNA]</scope>
    <source>
        <strain evidence="2 3">Sp-1</strain>
    </source>
</reference>
<dbReference type="SUPFAM" id="SSF54593">
    <property type="entry name" value="Glyoxalase/Bleomycin resistance protein/Dihydroxybiphenyl dioxygenase"/>
    <property type="match status" value="1"/>
</dbReference>
<comment type="caution">
    <text evidence="2">The sequence shown here is derived from an EMBL/GenBank/DDBJ whole genome shotgun (WGS) entry which is preliminary data.</text>
</comment>
<dbReference type="InterPro" id="IPR037523">
    <property type="entry name" value="VOC_core"/>
</dbReference>
<dbReference type="InterPro" id="IPR029068">
    <property type="entry name" value="Glyas_Bleomycin-R_OHBP_Dase"/>
</dbReference>
<dbReference type="Proteomes" id="UP000332515">
    <property type="component" value="Unassembled WGS sequence"/>
</dbReference>
<evidence type="ECO:0000313" key="3">
    <source>
        <dbReference type="Proteomes" id="UP000332515"/>
    </source>
</evidence>
<dbReference type="InterPro" id="IPR004360">
    <property type="entry name" value="Glyas_Fos-R_dOase_dom"/>
</dbReference>
<evidence type="ECO:0000259" key="1">
    <source>
        <dbReference type="PROSITE" id="PS51819"/>
    </source>
</evidence>
<dbReference type="Pfam" id="PF00903">
    <property type="entry name" value="Glyoxalase"/>
    <property type="match status" value="1"/>
</dbReference>
<dbReference type="InterPro" id="IPR026275">
    <property type="entry name" value="Glyoxalase/dOase/EhpR"/>
</dbReference>
<proteinExistence type="predicted"/>
<dbReference type="RefSeq" id="WP_153480432.1">
    <property type="nucleotide sequence ID" value="NZ_VWNA01000001.1"/>
</dbReference>
<sequence>MFAPSALLLPVADPSASARFYAEILGLAPVEASPTFVLFVLPSGLALGLWDKAGVVPAPTAAAGCLEIGFKVANGAGVDAAHADWRAKGCMIALAPTDLDFGRSFVALDPDGHRLRVYALYEEV</sequence>
<name>A0A6A7Y2H2_9HYPH</name>
<gene>
    <name evidence="2" type="ORF">F0357_09810</name>
</gene>
<evidence type="ECO:0000313" key="2">
    <source>
        <dbReference type="EMBL" id="MQT12936.1"/>
    </source>
</evidence>
<dbReference type="EMBL" id="VWNA01000001">
    <property type="protein sequence ID" value="MQT12936.1"/>
    <property type="molecule type" value="Genomic_DNA"/>
</dbReference>
<dbReference type="PROSITE" id="PS51819">
    <property type="entry name" value="VOC"/>
    <property type="match status" value="1"/>
</dbReference>
<dbReference type="Gene3D" id="3.30.720.120">
    <property type="match status" value="1"/>
</dbReference>
<feature type="domain" description="VOC" evidence="1">
    <location>
        <begin position="3"/>
        <end position="120"/>
    </location>
</feature>
<keyword evidence="3" id="KW-1185">Reference proteome</keyword>
<protein>
    <submittedName>
        <fullName evidence="2">Drug:proton antiporter</fullName>
    </submittedName>
</protein>
<accession>A0A6A7Y2H2</accession>